<evidence type="ECO:0000313" key="2">
    <source>
        <dbReference type="Proteomes" id="UP000244925"/>
    </source>
</evidence>
<dbReference type="AlphaFoldDB" id="A0A2V1ITE0"/>
<proteinExistence type="predicted"/>
<keyword evidence="2" id="KW-1185">Reference proteome</keyword>
<accession>A0A2V1ITE0</accession>
<dbReference type="EMBL" id="PUBV01000016">
    <property type="protein sequence ID" value="PWB07083.1"/>
    <property type="molecule type" value="Genomic_DNA"/>
</dbReference>
<protein>
    <submittedName>
        <fullName evidence="1">Uncharacterized protein</fullName>
    </submittedName>
</protein>
<evidence type="ECO:0000313" key="1">
    <source>
        <dbReference type="EMBL" id="PWB07083.1"/>
    </source>
</evidence>
<sequence>MDDRLSYEEKHELPDDVFGLPERREYPMPDAAHVRAAEAYFRYCPEDLKPRLAKAIMHRAAQYGVDVKSPTIEQYASM</sequence>
<gene>
    <name evidence="1" type="ORF">C5O25_08425</name>
</gene>
<reference evidence="2" key="1">
    <citation type="submission" date="2018-02" db="EMBL/GenBank/DDBJ databases">
        <authorList>
            <person name="Clavel T."/>
            <person name="Strowig T."/>
        </authorList>
    </citation>
    <scope>NUCLEOTIDE SEQUENCE [LARGE SCALE GENOMIC DNA]</scope>
    <source>
        <strain evidence="2">DSM 100764</strain>
    </source>
</reference>
<comment type="caution">
    <text evidence="1">The sequence shown here is derived from an EMBL/GenBank/DDBJ whole genome shotgun (WGS) entry which is preliminary data.</text>
</comment>
<dbReference type="Proteomes" id="UP000244925">
    <property type="component" value="Unassembled WGS sequence"/>
</dbReference>
<organism evidence="1 2">
    <name type="scientific">Paramuribaculum intestinale</name>
    <dbReference type="NCBI Taxonomy" id="2094151"/>
    <lineage>
        <taxon>Bacteria</taxon>
        <taxon>Pseudomonadati</taxon>
        <taxon>Bacteroidota</taxon>
        <taxon>Bacteroidia</taxon>
        <taxon>Bacteroidales</taxon>
        <taxon>Muribaculaceae</taxon>
        <taxon>Paramuribaculum</taxon>
    </lineage>
</organism>
<name>A0A2V1ITE0_9BACT</name>
<dbReference type="GeneID" id="93424423"/>
<dbReference type="RefSeq" id="WP_107036301.1">
    <property type="nucleotide sequence ID" value="NZ_CAOLHR010000002.1"/>
</dbReference>